<dbReference type="EMBL" id="ML119717">
    <property type="protein sequence ID" value="RPA78013.1"/>
    <property type="molecule type" value="Genomic_DNA"/>
</dbReference>
<organism evidence="1 2">
    <name type="scientific">Ascobolus immersus RN42</name>
    <dbReference type="NCBI Taxonomy" id="1160509"/>
    <lineage>
        <taxon>Eukaryota</taxon>
        <taxon>Fungi</taxon>
        <taxon>Dikarya</taxon>
        <taxon>Ascomycota</taxon>
        <taxon>Pezizomycotina</taxon>
        <taxon>Pezizomycetes</taxon>
        <taxon>Pezizales</taxon>
        <taxon>Ascobolaceae</taxon>
        <taxon>Ascobolus</taxon>
    </lineage>
</organism>
<keyword evidence="2" id="KW-1185">Reference proteome</keyword>
<reference evidence="1 2" key="1">
    <citation type="journal article" date="2018" name="Nat. Ecol. Evol.">
        <title>Pezizomycetes genomes reveal the molecular basis of ectomycorrhizal truffle lifestyle.</title>
        <authorList>
            <person name="Murat C."/>
            <person name="Payen T."/>
            <person name="Noel B."/>
            <person name="Kuo A."/>
            <person name="Morin E."/>
            <person name="Chen J."/>
            <person name="Kohler A."/>
            <person name="Krizsan K."/>
            <person name="Balestrini R."/>
            <person name="Da Silva C."/>
            <person name="Montanini B."/>
            <person name="Hainaut M."/>
            <person name="Levati E."/>
            <person name="Barry K.W."/>
            <person name="Belfiori B."/>
            <person name="Cichocki N."/>
            <person name="Clum A."/>
            <person name="Dockter R.B."/>
            <person name="Fauchery L."/>
            <person name="Guy J."/>
            <person name="Iotti M."/>
            <person name="Le Tacon F."/>
            <person name="Lindquist E.A."/>
            <person name="Lipzen A."/>
            <person name="Malagnac F."/>
            <person name="Mello A."/>
            <person name="Molinier V."/>
            <person name="Miyauchi S."/>
            <person name="Poulain J."/>
            <person name="Riccioni C."/>
            <person name="Rubini A."/>
            <person name="Sitrit Y."/>
            <person name="Splivallo R."/>
            <person name="Traeger S."/>
            <person name="Wang M."/>
            <person name="Zifcakova L."/>
            <person name="Wipf D."/>
            <person name="Zambonelli A."/>
            <person name="Paolocci F."/>
            <person name="Nowrousian M."/>
            <person name="Ottonello S."/>
            <person name="Baldrian P."/>
            <person name="Spatafora J.W."/>
            <person name="Henrissat B."/>
            <person name="Nagy L.G."/>
            <person name="Aury J.M."/>
            <person name="Wincker P."/>
            <person name="Grigoriev I.V."/>
            <person name="Bonfante P."/>
            <person name="Martin F.M."/>
        </authorList>
    </citation>
    <scope>NUCLEOTIDE SEQUENCE [LARGE SCALE GENOMIC DNA]</scope>
    <source>
        <strain evidence="1 2">RN42</strain>
    </source>
</reference>
<name>A0A3N4HVX4_ASCIM</name>
<evidence type="ECO:0000313" key="1">
    <source>
        <dbReference type="EMBL" id="RPA78013.1"/>
    </source>
</evidence>
<dbReference type="Proteomes" id="UP000275078">
    <property type="component" value="Unassembled WGS sequence"/>
</dbReference>
<protein>
    <submittedName>
        <fullName evidence="1">Uncharacterized protein</fullName>
    </submittedName>
</protein>
<proteinExistence type="predicted"/>
<gene>
    <name evidence="1" type="ORF">BJ508DRAFT_309625</name>
</gene>
<accession>A0A3N4HVX4</accession>
<dbReference type="AlphaFoldDB" id="A0A3N4HVX4"/>
<sequence>MDLETLLNPHRIDGLARNGNCYKFKERPRAFCRASYWPFSVSNGMLEILPNDDLDLDQWEKHYWLLSMRARNVKREAITIRTAVPDTSSDSKRQPLYCRISTGHHSFRSRRDTFYWMPYFSSHGEPGFNPSNLLDAVTALLGFECRIWAYTVERLSMEVYLRFSVSDMNIDISTGYPRLHGAADYFVEKNSAARYTLHQYNSFGHLLLSH</sequence>
<evidence type="ECO:0000313" key="2">
    <source>
        <dbReference type="Proteomes" id="UP000275078"/>
    </source>
</evidence>